<accession>A0ABP9FSY6</accession>
<dbReference type="RefSeq" id="WP_345330854.1">
    <property type="nucleotide sequence ID" value="NZ_BAABJI010000002.1"/>
</dbReference>
<name>A0ABP9FSY6_9SPHI</name>
<reference evidence="2" key="1">
    <citation type="journal article" date="2019" name="Int. J. Syst. Evol. Microbiol.">
        <title>The Global Catalogue of Microorganisms (GCM) 10K type strain sequencing project: providing services to taxonomists for standard genome sequencing and annotation.</title>
        <authorList>
            <consortium name="The Broad Institute Genomics Platform"/>
            <consortium name="The Broad Institute Genome Sequencing Center for Infectious Disease"/>
            <person name="Wu L."/>
            <person name="Ma J."/>
        </authorList>
    </citation>
    <scope>NUCLEOTIDE SEQUENCE [LARGE SCALE GENOMIC DNA]</scope>
    <source>
        <strain evidence="2">JCM 18283</strain>
    </source>
</reference>
<evidence type="ECO:0000313" key="2">
    <source>
        <dbReference type="Proteomes" id="UP001501436"/>
    </source>
</evidence>
<comment type="caution">
    <text evidence="1">The sequence shown here is derived from an EMBL/GenBank/DDBJ whole genome shotgun (WGS) entry which is preliminary data.</text>
</comment>
<dbReference type="EMBL" id="BAABJI010000002">
    <property type="protein sequence ID" value="GAA4915013.1"/>
    <property type="molecule type" value="Genomic_DNA"/>
</dbReference>
<dbReference type="Proteomes" id="UP001501436">
    <property type="component" value="Unassembled WGS sequence"/>
</dbReference>
<gene>
    <name evidence="1" type="ORF">GCM10023313_18030</name>
</gene>
<proteinExistence type="predicted"/>
<organism evidence="1 2">
    <name type="scientific">Mucilaginibacter defluvii</name>
    <dbReference type="NCBI Taxonomy" id="1196019"/>
    <lineage>
        <taxon>Bacteria</taxon>
        <taxon>Pseudomonadati</taxon>
        <taxon>Bacteroidota</taxon>
        <taxon>Sphingobacteriia</taxon>
        <taxon>Sphingobacteriales</taxon>
        <taxon>Sphingobacteriaceae</taxon>
        <taxon>Mucilaginibacter</taxon>
    </lineage>
</organism>
<protein>
    <submittedName>
        <fullName evidence="1">Uncharacterized protein</fullName>
    </submittedName>
</protein>
<evidence type="ECO:0000313" key="1">
    <source>
        <dbReference type="EMBL" id="GAA4915013.1"/>
    </source>
</evidence>
<keyword evidence="2" id="KW-1185">Reference proteome</keyword>
<sequence>MSTKIQFGADAAVNDGYKALDEYVGKLVTAMGELTETYKPDPQLVADAIVKLIGTPKGERPLRTVVDLSTGKFIEAINTSTQVEFNKTFEAYGLKELLA</sequence>